<gene>
    <name evidence="3" type="ORF">CJ198_04780</name>
    <name evidence="2" type="ORF">HLA91_01275</name>
</gene>
<reference evidence="2 5" key="2">
    <citation type="submission" date="2020-05" db="EMBL/GenBank/DDBJ databases">
        <title>MicrobeNet Type strains.</title>
        <authorList>
            <person name="Nicholson A.C."/>
        </authorList>
    </citation>
    <scope>NUCLEOTIDE SEQUENCE [LARGE SCALE GENOMIC DNA]</scope>
    <source>
        <strain evidence="2 5">CCUG 46604</strain>
    </source>
</reference>
<dbReference type="EMBL" id="JABEMC010000001">
    <property type="protein sequence ID" value="NNG78009.1"/>
    <property type="molecule type" value="Genomic_DNA"/>
</dbReference>
<evidence type="ECO:0000313" key="4">
    <source>
        <dbReference type="Proteomes" id="UP000235703"/>
    </source>
</evidence>
<dbReference type="EMBL" id="PNFZ01000002">
    <property type="protein sequence ID" value="PMB98639.1"/>
    <property type="molecule type" value="Genomic_DNA"/>
</dbReference>
<dbReference type="AlphaFoldDB" id="A0A2N6PIX4"/>
<proteinExistence type="predicted"/>
<comment type="caution">
    <text evidence="3">The sequence shown here is derived from an EMBL/GenBank/DDBJ whole genome shotgun (WGS) entry which is preliminary data.</text>
</comment>
<keyword evidence="4" id="KW-1185">Reference proteome</keyword>
<keyword evidence="1" id="KW-0472">Membrane</keyword>
<keyword evidence="1" id="KW-0812">Transmembrane</keyword>
<dbReference type="GeneID" id="86841680"/>
<protein>
    <submittedName>
        <fullName evidence="3">DUF3180 domain-containing protein</fullName>
    </submittedName>
</protein>
<feature type="transmembrane region" description="Helical" evidence="1">
    <location>
        <begin position="79"/>
        <end position="98"/>
    </location>
</feature>
<reference evidence="3 4" key="1">
    <citation type="submission" date="2017-09" db="EMBL/GenBank/DDBJ databases">
        <title>Bacterial strain isolated from the female urinary microbiota.</title>
        <authorList>
            <person name="Thomas-White K."/>
            <person name="Kumar N."/>
            <person name="Forster S."/>
            <person name="Putonti C."/>
            <person name="Lawley T."/>
            <person name="Wolfe A.J."/>
        </authorList>
    </citation>
    <scope>NUCLEOTIDE SEQUENCE [LARGE SCALE GENOMIC DNA]</scope>
    <source>
        <strain evidence="3 4">UMB0680</strain>
    </source>
</reference>
<dbReference type="Proteomes" id="UP000235703">
    <property type="component" value="Unassembled WGS sequence"/>
</dbReference>
<organism evidence="3 4">
    <name type="scientific">Brevibacterium luteolum</name>
    <dbReference type="NCBI Taxonomy" id="199591"/>
    <lineage>
        <taxon>Bacteria</taxon>
        <taxon>Bacillati</taxon>
        <taxon>Actinomycetota</taxon>
        <taxon>Actinomycetes</taxon>
        <taxon>Micrococcales</taxon>
        <taxon>Brevibacteriaceae</taxon>
        <taxon>Brevibacterium</taxon>
    </lineage>
</organism>
<evidence type="ECO:0000256" key="1">
    <source>
        <dbReference type="SAM" id="Phobius"/>
    </source>
</evidence>
<dbReference type="Pfam" id="PF11377">
    <property type="entry name" value="DUF3180"/>
    <property type="match status" value="1"/>
</dbReference>
<feature type="transmembrane region" description="Helical" evidence="1">
    <location>
        <begin position="9"/>
        <end position="27"/>
    </location>
</feature>
<feature type="transmembrane region" description="Helical" evidence="1">
    <location>
        <begin position="39"/>
        <end position="59"/>
    </location>
</feature>
<dbReference type="InterPro" id="IPR021517">
    <property type="entry name" value="DUF3180"/>
</dbReference>
<dbReference type="RefSeq" id="WP_102161292.1">
    <property type="nucleotide sequence ID" value="NZ_BAAAKH010000002.1"/>
</dbReference>
<feature type="transmembrane region" description="Helical" evidence="1">
    <location>
        <begin position="118"/>
        <end position="136"/>
    </location>
</feature>
<name>A0A2N6PIX4_9MICO</name>
<evidence type="ECO:0000313" key="3">
    <source>
        <dbReference type="EMBL" id="PMB98639.1"/>
    </source>
</evidence>
<dbReference type="OrthoDB" id="3257239at2"/>
<sequence>MTQTKPAQLLTWGILGIIVALGFNYIWESLGQALPGLPWPAIIGMLALSIVLLILGWPIKKWNDGDRTKELDHVKAARVAMMAKAAALAGSLLTGWYLGGTMYLVVSAAGVRAEQAGGMLLAVAAAAIVMVVGLVVESFCQLPPDDTAGADTA</sequence>
<evidence type="ECO:0000313" key="2">
    <source>
        <dbReference type="EMBL" id="NNG78009.1"/>
    </source>
</evidence>
<keyword evidence="1" id="KW-1133">Transmembrane helix</keyword>
<accession>A0A2N6PIX4</accession>
<evidence type="ECO:0000313" key="5">
    <source>
        <dbReference type="Proteomes" id="UP000549517"/>
    </source>
</evidence>
<dbReference type="Proteomes" id="UP000549517">
    <property type="component" value="Unassembled WGS sequence"/>
</dbReference>